<evidence type="ECO:0000259" key="4">
    <source>
        <dbReference type="PROSITE" id="PS50011"/>
    </source>
</evidence>
<dbReference type="InterPro" id="IPR001245">
    <property type="entry name" value="Ser-Thr/Tyr_kinase_cat_dom"/>
</dbReference>
<feature type="non-terminal residue" evidence="5">
    <location>
        <position position="1"/>
    </location>
</feature>
<dbReference type="PROSITE" id="PS00107">
    <property type="entry name" value="PROTEIN_KINASE_ATP"/>
    <property type="match status" value="1"/>
</dbReference>
<evidence type="ECO:0000256" key="2">
    <source>
        <dbReference type="ARBA" id="ARBA00022840"/>
    </source>
</evidence>
<dbReference type="InterPro" id="IPR051824">
    <property type="entry name" value="LRR_Rcpt-Like_S/T_Kinase"/>
</dbReference>
<keyword evidence="6" id="KW-1185">Reference proteome</keyword>
<evidence type="ECO:0000256" key="3">
    <source>
        <dbReference type="PROSITE-ProRule" id="PRU10141"/>
    </source>
</evidence>
<feature type="non-terminal residue" evidence="5">
    <location>
        <position position="90"/>
    </location>
</feature>
<gene>
    <name evidence="5" type="ORF">MKW94_004491</name>
</gene>
<evidence type="ECO:0000313" key="5">
    <source>
        <dbReference type="EMBL" id="MCL7026024.1"/>
    </source>
</evidence>
<sequence>TQNFSPANMIGEGSSGSVYKGMLPNGVTIAVKRLHNKPDQGKLDISNEVDIVSTLRHPNVVRLFGHCTENDQQLLVYEYMENGSLNKALF</sequence>
<dbReference type="InterPro" id="IPR017441">
    <property type="entry name" value="Protein_kinase_ATP_BS"/>
</dbReference>
<dbReference type="FunFam" id="3.30.200.20:FF:000162">
    <property type="entry name" value="Adenine nucleotide alpha hydrolase-like domain kinase"/>
    <property type="match status" value="1"/>
</dbReference>
<dbReference type="InterPro" id="IPR011009">
    <property type="entry name" value="Kinase-like_dom_sf"/>
</dbReference>
<dbReference type="GO" id="GO:0004672">
    <property type="term" value="F:protein kinase activity"/>
    <property type="evidence" value="ECO:0007669"/>
    <property type="project" value="InterPro"/>
</dbReference>
<comment type="caution">
    <text evidence="5">The sequence shown here is derived from an EMBL/GenBank/DDBJ whole genome shotgun (WGS) entry which is preliminary data.</text>
</comment>
<dbReference type="Proteomes" id="UP001177140">
    <property type="component" value="Unassembled WGS sequence"/>
</dbReference>
<dbReference type="PANTHER" id="PTHR48006">
    <property type="entry name" value="LEUCINE-RICH REPEAT-CONTAINING PROTEIN DDB_G0281931-RELATED"/>
    <property type="match status" value="1"/>
</dbReference>
<proteinExistence type="predicted"/>
<reference evidence="5" key="1">
    <citation type="submission" date="2022-03" db="EMBL/GenBank/DDBJ databases">
        <title>A functionally conserved STORR gene fusion in Papaver species that diverged 16.8 million years ago.</title>
        <authorList>
            <person name="Catania T."/>
        </authorList>
    </citation>
    <scope>NUCLEOTIDE SEQUENCE</scope>
    <source>
        <strain evidence="5">S-191538</strain>
    </source>
</reference>
<feature type="binding site" evidence="3">
    <location>
        <position position="32"/>
    </location>
    <ligand>
        <name>ATP</name>
        <dbReference type="ChEBI" id="CHEBI:30616"/>
    </ligand>
</feature>
<dbReference type="SUPFAM" id="SSF56112">
    <property type="entry name" value="Protein kinase-like (PK-like)"/>
    <property type="match status" value="1"/>
</dbReference>
<evidence type="ECO:0000313" key="6">
    <source>
        <dbReference type="Proteomes" id="UP001177140"/>
    </source>
</evidence>
<dbReference type="PANTHER" id="PTHR48006:SF60">
    <property type="entry name" value="PROTEIN KINASE DOMAIN-CONTAINING PROTEIN"/>
    <property type="match status" value="1"/>
</dbReference>
<keyword evidence="1 3" id="KW-0547">Nucleotide-binding</keyword>
<keyword evidence="2 3" id="KW-0067">ATP-binding</keyword>
<dbReference type="GO" id="GO:0005524">
    <property type="term" value="F:ATP binding"/>
    <property type="evidence" value="ECO:0007669"/>
    <property type="project" value="UniProtKB-UniRule"/>
</dbReference>
<dbReference type="InterPro" id="IPR000719">
    <property type="entry name" value="Prot_kinase_dom"/>
</dbReference>
<dbReference type="AlphaFoldDB" id="A0AA41RXY3"/>
<dbReference type="Gene3D" id="3.30.200.20">
    <property type="entry name" value="Phosphorylase Kinase, domain 1"/>
    <property type="match status" value="1"/>
</dbReference>
<organism evidence="5 6">
    <name type="scientific">Papaver nudicaule</name>
    <name type="common">Iceland poppy</name>
    <dbReference type="NCBI Taxonomy" id="74823"/>
    <lineage>
        <taxon>Eukaryota</taxon>
        <taxon>Viridiplantae</taxon>
        <taxon>Streptophyta</taxon>
        <taxon>Embryophyta</taxon>
        <taxon>Tracheophyta</taxon>
        <taxon>Spermatophyta</taxon>
        <taxon>Magnoliopsida</taxon>
        <taxon>Ranunculales</taxon>
        <taxon>Papaveraceae</taxon>
        <taxon>Papaveroideae</taxon>
        <taxon>Papaver</taxon>
    </lineage>
</organism>
<name>A0AA41RXY3_PAPNU</name>
<evidence type="ECO:0000256" key="1">
    <source>
        <dbReference type="ARBA" id="ARBA00022741"/>
    </source>
</evidence>
<dbReference type="Pfam" id="PF07714">
    <property type="entry name" value="PK_Tyr_Ser-Thr"/>
    <property type="match status" value="1"/>
</dbReference>
<dbReference type="EMBL" id="JAJJMA010051702">
    <property type="protein sequence ID" value="MCL7026024.1"/>
    <property type="molecule type" value="Genomic_DNA"/>
</dbReference>
<accession>A0AA41RXY3</accession>
<feature type="domain" description="Protein kinase" evidence="4">
    <location>
        <begin position="4"/>
        <end position="90"/>
    </location>
</feature>
<protein>
    <recommendedName>
        <fullName evidence="4">Protein kinase domain-containing protein</fullName>
    </recommendedName>
</protein>
<dbReference type="PROSITE" id="PS50011">
    <property type="entry name" value="PROTEIN_KINASE_DOM"/>
    <property type="match status" value="1"/>
</dbReference>